<dbReference type="PANTHER" id="PTHR35527">
    <property type="entry name" value="CHOLOYLGLYCINE HYDROLASE"/>
    <property type="match status" value="1"/>
</dbReference>
<keyword evidence="3" id="KW-0732">Signal</keyword>
<dbReference type="AlphaFoldDB" id="A0A8B6MAM1"/>
<comment type="similarity">
    <text evidence="1">Belongs to the peptidase C59 family.</text>
</comment>
<dbReference type="InterPro" id="IPR029055">
    <property type="entry name" value="Ntn_hydrolases_N"/>
</dbReference>
<evidence type="ECO:0000259" key="4">
    <source>
        <dbReference type="Pfam" id="PF02275"/>
    </source>
</evidence>
<dbReference type="Proteomes" id="UP000485880">
    <property type="component" value="Unassembled WGS sequence"/>
</dbReference>
<dbReference type="GO" id="GO:0016787">
    <property type="term" value="F:hydrolase activity"/>
    <property type="evidence" value="ECO:0007669"/>
    <property type="project" value="UniProtKB-KW"/>
</dbReference>
<dbReference type="Pfam" id="PF02275">
    <property type="entry name" value="CBAH"/>
    <property type="match status" value="1"/>
</dbReference>
<evidence type="ECO:0000256" key="3">
    <source>
        <dbReference type="SAM" id="SignalP"/>
    </source>
</evidence>
<evidence type="ECO:0000313" key="5">
    <source>
        <dbReference type="EMBL" id="VTZ51114.1"/>
    </source>
</evidence>
<evidence type="ECO:0000256" key="1">
    <source>
        <dbReference type="ARBA" id="ARBA00006625"/>
    </source>
</evidence>
<dbReference type="EMBL" id="CABFMQ020000088">
    <property type="protein sequence ID" value="VTZ51114.1"/>
    <property type="molecule type" value="Genomic_DNA"/>
</dbReference>
<keyword evidence="2 5" id="KW-0378">Hydrolase</keyword>
<dbReference type="Gene3D" id="3.60.60.10">
    <property type="entry name" value="Penicillin V Acylase, Chain A"/>
    <property type="match status" value="1"/>
</dbReference>
<name>A0A8B6MAM1_METTU</name>
<proteinExistence type="inferred from homology"/>
<feature type="chain" id="PRO_5033039531" evidence="3">
    <location>
        <begin position="24"/>
        <end position="362"/>
    </location>
</feature>
<feature type="domain" description="Choloylglycine hydrolase/NAAA C-terminal" evidence="4">
    <location>
        <begin position="24"/>
        <end position="333"/>
    </location>
</feature>
<keyword evidence="6" id="KW-1185">Reference proteome</keyword>
<reference evidence="5 6" key="1">
    <citation type="submission" date="2019-05" db="EMBL/GenBank/DDBJ databases">
        <authorList>
            <person name="Farhan Ul Haque M."/>
        </authorList>
    </citation>
    <scope>NUCLEOTIDE SEQUENCE [LARGE SCALE GENOMIC DNA]</scope>
    <source>
        <strain evidence="5">2</strain>
    </source>
</reference>
<dbReference type="InterPro" id="IPR029132">
    <property type="entry name" value="CBAH/NAAA_C"/>
</dbReference>
<evidence type="ECO:0000256" key="2">
    <source>
        <dbReference type="ARBA" id="ARBA00022801"/>
    </source>
</evidence>
<evidence type="ECO:0000313" key="6">
    <source>
        <dbReference type="Proteomes" id="UP000485880"/>
    </source>
</evidence>
<dbReference type="RefSeq" id="WP_174513017.1">
    <property type="nucleotide sequence ID" value="NZ_CABFMQ020000088.1"/>
</dbReference>
<accession>A0A8B6MAM1</accession>
<dbReference type="InterPro" id="IPR052193">
    <property type="entry name" value="Peptidase_C59"/>
</dbReference>
<comment type="caution">
    <text evidence="5">The sequence shown here is derived from an EMBL/GenBank/DDBJ whole genome shotgun (WGS) entry which is preliminary data.</text>
</comment>
<sequence length="362" mass="38817">MMIRRWAAAALAAMIALAPPASACTGLRLVAADGAVVPGRTLEFGFDLQSNVVVIPKGTQITGSTPDGAKGLSYTTRYGMLGANAVGLPDIIDGINDQGLYVGLFYFPGYASYPEASPETIARGMAPFEYGNWLLGNFASVEEVKANFDKVALLPVVLDAIKQAPPVHFVVHDRNGNSVVIEPIDGKLVIHDNPLGVLTNSPTFDWHMTNLRNYINLSVTNVPPVELSDIKFAQFGEGTGLHGLPGDYTPPSRMVRAVVFSKSAPQSATGPDAVLQAFHLLNAFDIPVGSVREKNGNSVLPEYTLWTSVADLKNLKWYFRTFADQSIRSVDLATAIAAAGGKIKTITMESKQPVEDVSKDLQ</sequence>
<feature type="signal peptide" evidence="3">
    <location>
        <begin position="1"/>
        <end position="23"/>
    </location>
</feature>
<dbReference type="PANTHER" id="PTHR35527:SF2">
    <property type="entry name" value="HYDROLASE"/>
    <property type="match status" value="1"/>
</dbReference>
<gene>
    <name evidence="5" type="ORF">MPC4_300034</name>
</gene>
<dbReference type="SUPFAM" id="SSF56235">
    <property type="entry name" value="N-terminal nucleophile aminohydrolases (Ntn hydrolases)"/>
    <property type="match status" value="1"/>
</dbReference>
<dbReference type="CDD" id="cd00542">
    <property type="entry name" value="Ntn_PVA"/>
    <property type="match status" value="1"/>
</dbReference>
<organism evidence="5 6">
    <name type="scientific">Methylocella tundrae</name>
    <dbReference type="NCBI Taxonomy" id="227605"/>
    <lineage>
        <taxon>Bacteria</taxon>
        <taxon>Pseudomonadati</taxon>
        <taxon>Pseudomonadota</taxon>
        <taxon>Alphaproteobacteria</taxon>
        <taxon>Hyphomicrobiales</taxon>
        <taxon>Beijerinckiaceae</taxon>
        <taxon>Methylocella</taxon>
    </lineage>
</organism>
<protein>
    <submittedName>
        <fullName evidence="5">Choloylglycine hydrolase</fullName>
    </submittedName>
</protein>